<evidence type="ECO:0000256" key="7">
    <source>
        <dbReference type="SAM" id="SignalP"/>
    </source>
</evidence>
<evidence type="ECO:0000256" key="3">
    <source>
        <dbReference type="ARBA" id="ARBA00022723"/>
    </source>
</evidence>
<accession>A0A835XSF4</accession>
<dbReference type="InterPro" id="IPR011706">
    <property type="entry name" value="Cu-oxidase_C"/>
</dbReference>
<dbReference type="PANTHER" id="PTHR11709:SF394">
    <property type="entry name" value="FI03373P-RELATED"/>
    <property type="match status" value="1"/>
</dbReference>
<comment type="similarity">
    <text evidence="2">Belongs to the multicopper oxidase family.</text>
</comment>
<dbReference type="Proteomes" id="UP000612055">
    <property type="component" value="Unassembled WGS sequence"/>
</dbReference>
<proteinExistence type="inferred from homology"/>
<feature type="region of interest" description="Disordered" evidence="6">
    <location>
        <begin position="642"/>
        <end position="717"/>
    </location>
</feature>
<dbReference type="InterPro" id="IPR011707">
    <property type="entry name" value="Cu-oxidase-like_N"/>
</dbReference>
<dbReference type="InterPro" id="IPR008972">
    <property type="entry name" value="Cupredoxin"/>
</dbReference>
<name>A0A835XSF4_9CHLO</name>
<comment type="caution">
    <text evidence="11">The sequence shown here is derived from an EMBL/GenBank/DDBJ whole genome shotgun (WGS) entry which is preliminary data.</text>
</comment>
<dbReference type="GO" id="GO:0016491">
    <property type="term" value="F:oxidoreductase activity"/>
    <property type="evidence" value="ECO:0007669"/>
    <property type="project" value="UniProtKB-KW"/>
</dbReference>
<keyword evidence="12" id="KW-1185">Reference proteome</keyword>
<evidence type="ECO:0000256" key="2">
    <source>
        <dbReference type="ARBA" id="ARBA00010609"/>
    </source>
</evidence>
<comment type="cofactor">
    <cofactor evidence="1">
        <name>Cu cation</name>
        <dbReference type="ChEBI" id="CHEBI:23378"/>
    </cofactor>
</comment>
<dbReference type="PANTHER" id="PTHR11709">
    <property type="entry name" value="MULTI-COPPER OXIDASE"/>
    <property type="match status" value="1"/>
</dbReference>
<protein>
    <recommendedName>
        <fullName evidence="13">Laccase</fullName>
    </recommendedName>
</protein>
<dbReference type="EMBL" id="JAEHOE010000134">
    <property type="protein sequence ID" value="KAG2485179.1"/>
    <property type="molecule type" value="Genomic_DNA"/>
</dbReference>
<dbReference type="PROSITE" id="PS51257">
    <property type="entry name" value="PROKAR_LIPOPROTEIN"/>
    <property type="match status" value="1"/>
</dbReference>
<dbReference type="GO" id="GO:0005507">
    <property type="term" value="F:copper ion binding"/>
    <property type="evidence" value="ECO:0007669"/>
    <property type="project" value="InterPro"/>
</dbReference>
<keyword evidence="5" id="KW-0186">Copper</keyword>
<evidence type="ECO:0000256" key="4">
    <source>
        <dbReference type="ARBA" id="ARBA00023002"/>
    </source>
</evidence>
<feature type="domain" description="Plastocyanin-like" evidence="8">
    <location>
        <begin position="226"/>
        <end position="349"/>
    </location>
</feature>
<evidence type="ECO:0000256" key="1">
    <source>
        <dbReference type="ARBA" id="ARBA00001935"/>
    </source>
</evidence>
<dbReference type="CDD" id="cd04207">
    <property type="entry name" value="CuRO_3_LCC_like"/>
    <property type="match status" value="1"/>
</dbReference>
<sequence>MVIARQLLAHLALVVIITSTFPCLGAAGGTGCTLLNPAPGQHAPPPRRPLSARAHSVCPSLPPDPTAKVLSLSAAKYAGDPFQRLAFNGSRTGPTLRLSHGKLYQVEVTNVDIPEGTTVHWHGLELDNSSWADGAQGLTQNPIAPGTTFQYRFVARPPGTHWYHSHTPGQLANGRGALIVEDPADPLYDMYDRGAEHVLILSDAFTASGEEQLHMLQAMGMGGMGGMAMASCPGLDLSDAPFQAVEVNGESFSTTGRAAVFRVAKGQRYRLHVINGASSFAFRLAIAGHDLTVVALDGRPVAPAPAEAVLLASGQRTDLILAADSPVANYWIGVSTLDGRNMPAILSYEGAPAPASDPAVSKGAFTANLTCAAAQPQDGLVDTQGIASLVAAPSVPPPAKTADRAFTVYTVDAAVASADAGMPEGFAERASQPGNPYGLPPNFTAPGPNGGCPGRTSKYCWSLNWAVYEMPMPLPIYDATRDSGVVSYSGRQYGIVTEQGEVLDFVLVNPSRMPHPMHLHGGAFHVLAVGNGHVTTANDTLDPGAVELNLENPVLRDTVVVPHAVASPKGAEPSALVPGYAVVRMRLPHPGVRAFHCHIDLHASSGMMMFFLVRPAAGGNWQPPANLTCGIDTAGLGMPGMSPGGGMPGMSPGGGMPGMSPGGGMPGMSPGGGMPGMSPGGGMPGMSPDGGMPEMSPGGGMPGMSPDGGMRSMRPDG</sequence>
<feature type="domain" description="Plastocyanin-like" evidence="9">
    <location>
        <begin position="493"/>
        <end position="616"/>
    </location>
</feature>
<dbReference type="SUPFAM" id="SSF49503">
    <property type="entry name" value="Cupredoxins"/>
    <property type="match status" value="3"/>
</dbReference>
<evidence type="ECO:0000259" key="9">
    <source>
        <dbReference type="Pfam" id="PF07731"/>
    </source>
</evidence>
<feature type="domain" description="Plastocyanin-like" evidence="10">
    <location>
        <begin position="83"/>
        <end position="184"/>
    </location>
</feature>
<dbReference type="AlphaFoldDB" id="A0A835XSF4"/>
<feature type="compositionally biased region" description="Low complexity" evidence="6">
    <location>
        <begin position="685"/>
        <end position="696"/>
    </location>
</feature>
<dbReference type="InterPro" id="IPR045087">
    <property type="entry name" value="Cu-oxidase_fam"/>
</dbReference>
<dbReference type="PROSITE" id="PS00080">
    <property type="entry name" value="MULTICOPPER_OXIDASE2"/>
    <property type="match status" value="1"/>
</dbReference>
<organism evidence="11 12">
    <name type="scientific">Edaphochlamys debaryana</name>
    <dbReference type="NCBI Taxonomy" id="47281"/>
    <lineage>
        <taxon>Eukaryota</taxon>
        <taxon>Viridiplantae</taxon>
        <taxon>Chlorophyta</taxon>
        <taxon>core chlorophytes</taxon>
        <taxon>Chlorophyceae</taxon>
        <taxon>CS clade</taxon>
        <taxon>Chlamydomonadales</taxon>
        <taxon>Chlamydomonadales incertae sedis</taxon>
        <taxon>Edaphochlamys</taxon>
    </lineage>
</organism>
<keyword evidence="3" id="KW-0479">Metal-binding</keyword>
<evidence type="ECO:0000259" key="10">
    <source>
        <dbReference type="Pfam" id="PF07732"/>
    </source>
</evidence>
<evidence type="ECO:0000256" key="5">
    <source>
        <dbReference type="ARBA" id="ARBA00023008"/>
    </source>
</evidence>
<keyword evidence="4" id="KW-0560">Oxidoreductase</keyword>
<evidence type="ECO:0000259" key="8">
    <source>
        <dbReference type="Pfam" id="PF00394"/>
    </source>
</evidence>
<dbReference type="Pfam" id="PF07732">
    <property type="entry name" value="Cu-oxidase_3"/>
    <property type="match status" value="1"/>
</dbReference>
<keyword evidence="7" id="KW-0732">Signal</keyword>
<dbReference type="InterPro" id="IPR001117">
    <property type="entry name" value="Cu-oxidase_2nd"/>
</dbReference>
<evidence type="ECO:0000313" key="11">
    <source>
        <dbReference type="EMBL" id="KAG2485179.1"/>
    </source>
</evidence>
<dbReference type="Pfam" id="PF07731">
    <property type="entry name" value="Cu-oxidase_2"/>
    <property type="match status" value="1"/>
</dbReference>
<reference evidence="11" key="1">
    <citation type="journal article" date="2020" name="bioRxiv">
        <title>Comparative genomics of Chlamydomonas.</title>
        <authorList>
            <person name="Craig R.J."/>
            <person name="Hasan A.R."/>
            <person name="Ness R.W."/>
            <person name="Keightley P.D."/>
        </authorList>
    </citation>
    <scope>NUCLEOTIDE SEQUENCE</scope>
    <source>
        <strain evidence="11">CCAP 11/70</strain>
    </source>
</reference>
<dbReference type="OrthoDB" id="2121828at2759"/>
<evidence type="ECO:0000313" key="12">
    <source>
        <dbReference type="Proteomes" id="UP000612055"/>
    </source>
</evidence>
<evidence type="ECO:0000256" key="6">
    <source>
        <dbReference type="SAM" id="MobiDB-lite"/>
    </source>
</evidence>
<evidence type="ECO:0008006" key="13">
    <source>
        <dbReference type="Google" id="ProtNLM"/>
    </source>
</evidence>
<dbReference type="CDD" id="cd04206">
    <property type="entry name" value="CuRO_1_LCC_like"/>
    <property type="match status" value="1"/>
</dbReference>
<feature type="signal peptide" evidence="7">
    <location>
        <begin position="1"/>
        <end position="27"/>
    </location>
</feature>
<feature type="compositionally biased region" description="Gly residues" evidence="6">
    <location>
        <begin position="642"/>
        <end position="684"/>
    </location>
</feature>
<dbReference type="Pfam" id="PF00394">
    <property type="entry name" value="Cu-oxidase"/>
    <property type="match status" value="1"/>
</dbReference>
<gene>
    <name evidence="11" type="ORF">HYH03_016068</name>
</gene>
<dbReference type="InterPro" id="IPR002355">
    <property type="entry name" value="Cu_oxidase_Cu_BS"/>
</dbReference>
<dbReference type="Gene3D" id="2.60.40.420">
    <property type="entry name" value="Cupredoxins - blue copper proteins"/>
    <property type="match status" value="3"/>
</dbReference>
<feature type="chain" id="PRO_5033048121" description="Laccase" evidence="7">
    <location>
        <begin position="28"/>
        <end position="717"/>
    </location>
</feature>